<evidence type="ECO:0000313" key="2">
    <source>
        <dbReference type="EMBL" id="SHG57539.1"/>
    </source>
</evidence>
<dbReference type="EMBL" id="FQWL01000002">
    <property type="protein sequence ID" value="SHG57539.1"/>
    <property type="molecule type" value="Genomic_DNA"/>
</dbReference>
<organism evidence="2 3">
    <name type="scientific">Flagellimonas flava</name>
    <dbReference type="NCBI Taxonomy" id="570519"/>
    <lineage>
        <taxon>Bacteria</taxon>
        <taxon>Pseudomonadati</taxon>
        <taxon>Bacteroidota</taxon>
        <taxon>Flavobacteriia</taxon>
        <taxon>Flavobacteriales</taxon>
        <taxon>Flavobacteriaceae</taxon>
        <taxon>Flagellimonas</taxon>
    </lineage>
</organism>
<feature type="chain" id="PRO_5012770571" evidence="1">
    <location>
        <begin position="21"/>
        <end position="398"/>
    </location>
</feature>
<dbReference type="OrthoDB" id="9764953at2"/>
<dbReference type="RefSeq" id="WP_073178603.1">
    <property type="nucleotide sequence ID" value="NZ_FQWL01000002.1"/>
</dbReference>
<dbReference type="Gene3D" id="3.40.50.1820">
    <property type="entry name" value="alpha/beta hydrolase"/>
    <property type="match status" value="1"/>
</dbReference>
<sequence length="398" mass="45815">MGRRSYLFLACALLGTFLNAQTKFELSKIHDSISVNGTTNESFALYLPSSFSQESLSPIVFIFDPAARGTAGIKPFISASEKYGHILVCSNNSRNAPYEVNFAIANNLFNHVFSSFNIKENQMYASGFSGGSRLATAIASLTNMFDGVIGCGAGFSGSQEHMPATHKFSYVGMCGDRDMNYTEMIENKNYLNLIQFNSTLITYDGEHDWPPPQQMLRAFDWLYLQRLKRKEPPPLSDVSNYLAADYEMLKKFRDSNQIFFEAEQLERMIKSYEGVLEIDSLKQQYTALRNSKRLKKQLAHLERLLETERNWIIKFSSQLNKDLENPKKVKWSWWEKELGKLGKLRSKNDTETEKMIFRVRFDLFVRLHSRQNPQLFQQNSEKSEFIKQFLSLLRSSAS</sequence>
<gene>
    <name evidence="2" type="ORF">SAMN04488116_1842</name>
</gene>
<dbReference type="SUPFAM" id="SSF53474">
    <property type="entry name" value="alpha/beta-Hydrolases"/>
    <property type="match status" value="1"/>
</dbReference>
<dbReference type="AlphaFoldDB" id="A0A1M5KYH9"/>
<evidence type="ECO:0000256" key="1">
    <source>
        <dbReference type="SAM" id="SignalP"/>
    </source>
</evidence>
<dbReference type="Proteomes" id="UP000184532">
    <property type="component" value="Unassembled WGS sequence"/>
</dbReference>
<proteinExistence type="predicted"/>
<evidence type="ECO:0000313" key="3">
    <source>
        <dbReference type="Proteomes" id="UP000184532"/>
    </source>
</evidence>
<feature type="signal peptide" evidence="1">
    <location>
        <begin position="1"/>
        <end position="20"/>
    </location>
</feature>
<name>A0A1M5KYH9_9FLAO</name>
<dbReference type="STRING" id="570519.SAMN04488116_1842"/>
<protein>
    <submittedName>
        <fullName evidence="2">Uncharacterized protein</fullName>
    </submittedName>
</protein>
<keyword evidence="3" id="KW-1185">Reference proteome</keyword>
<keyword evidence="1" id="KW-0732">Signal</keyword>
<accession>A0A1M5KYH9</accession>
<dbReference type="InterPro" id="IPR029058">
    <property type="entry name" value="AB_hydrolase_fold"/>
</dbReference>
<reference evidence="3" key="1">
    <citation type="submission" date="2016-11" db="EMBL/GenBank/DDBJ databases">
        <authorList>
            <person name="Varghese N."/>
            <person name="Submissions S."/>
        </authorList>
    </citation>
    <scope>NUCLEOTIDE SEQUENCE [LARGE SCALE GENOMIC DNA]</scope>
    <source>
        <strain evidence="3">DSM 22638</strain>
    </source>
</reference>